<protein>
    <submittedName>
        <fullName evidence="1">Uncharacterized protein</fullName>
    </submittedName>
</protein>
<dbReference type="AlphaFoldDB" id="A0AAV2CH83"/>
<keyword evidence="2" id="KW-1185">Reference proteome</keyword>
<sequence>MRIGHVASGVNSTRRLAAKELVKLFQLLHGETWDRAGFGVILRSAWLAARRATPILLIARLAIVTTIGPFRLLIMGWPSDKLEASFPEMPTLKTVCAMKPLTISSLAFTIPTIARRTKDETHWSPVRAVRDQTVEGWRKRLLQAPVSAFE</sequence>
<organism evidence="1 2">
    <name type="scientific">Linum trigynum</name>
    <dbReference type="NCBI Taxonomy" id="586398"/>
    <lineage>
        <taxon>Eukaryota</taxon>
        <taxon>Viridiplantae</taxon>
        <taxon>Streptophyta</taxon>
        <taxon>Embryophyta</taxon>
        <taxon>Tracheophyta</taxon>
        <taxon>Spermatophyta</taxon>
        <taxon>Magnoliopsida</taxon>
        <taxon>eudicotyledons</taxon>
        <taxon>Gunneridae</taxon>
        <taxon>Pentapetalae</taxon>
        <taxon>rosids</taxon>
        <taxon>fabids</taxon>
        <taxon>Malpighiales</taxon>
        <taxon>Linaceae</taxon>
        <taxon>Linum</taxon>
    </lineage>
</organism>
<name>A0AAV2CH83_9ROSI</name>
<proteinExistence type="predicted"/>
<dbReference type="Proteomes" id="UP001497516">
    <property type="component" value="Chromosome 1"/>
</dbReference>
<evidence type="ECO:0000313" key="1">
    <source>
        <dbReference type="EMBL" id="CAL1355884.1"/>
    </source>
</evidence>
<accession>A0AAV2CH83</accession>
<reference evidence="1 2" key="1">
    <citation type="submission" date="2024-04" db="EMBL/GenBank/DDBJ databases">
        <authorList>
            <person name="Fracassetti M."/>
        </authorList>
    </citation>
    <scope>NUCLEOTIDE SEQUENCE [LARGE SCALE GENOMIC DNA]</scope>
</reference>
<evidence type="ECO:0000313" key="2">
    <source>
        <dbReference type="Proteomes" id="UP001497516"/>
    </source>
</evidence>
<gene>
    <name evidence="1" type="ORF">LTRI10_LOCUS3615</name>
</gene>
<dbReference type="EMBL" id="OZ034813">
    <property type="protein sequence ID" value="CAL1355884.1"/>
    <property type="molecule type" value="Genomic_DNA"/>
</dbReference>